<keyword evidence="2" id="KW-1185">Reference proteome</keyword>
<reference evidence="1 2" key="1">
    <citation type="submission" date="2019-05" db="EMBL/GenBank/DDBJ databases">
        <title>Another draft genome of Portunus trituberculatus and its Hox gene families provides insights of decapod evolution.</title>
        <authorList>
            <person name="Jeong J.-H."/>
            <person name="Song I."/>
            <person name="Kim S."/>
            <person name="Choi T."/>
            <person name="Kim D."/>
            <person name="Ryu S."/>
            <person name="Kim W."/>
        </authorList>
    </citation>
    <scope>NUCLEOTIDE SEQUENCE [LARGE SCALE GENOMIC DNA]</scope>
    <source>
        <tissue evidence="1">Muscle</tissue>
    </source>
</reference>
<evidence type="ECO:0000313" key="1">
    <source>
        <dbReference type="EMBL" id="MPC58544.1"/>
    </source>
</evidence>
<name>A0A5B7GPN6_PORTR</name>
<dbReference type="Proteomes" id="UP000324222">
    <property type="component" value="Unassembled WGS sequence"/>
</dbReference>
<proteinExistence type="predicted"/>
<evidence type="ECO:0000313" key="2">
    <source>
        <dbReference type="Proteomes" id="UP000324222"/>
    </source>
</evidence>
<comment type="caution">
    <text evidence="1">The sequence shown here is derived from an EMBL/GenBank/DDBJ whole genome shotgun (WGS) entry which is preliminary data.</text>
</comment>
<accession>A0A5B7GPN6</accession>
<gene>
    <name evidence="1" type="ORF">E2C01_052550</name>
</gene>
<dbReference type="AlphaFoldDB" id="A0A5B7GPN6"/>
<sequence length="66" mass="7627">MVPQNESSMFLRRNIIKRDDRNCCECCSKGGRVDVAFHEHLRRGIKRECSVCVLLRRVSSTSVEQS</sequence>
<protein>
    <submittedName>
        <fullName evidence="1">Uncharacterized protein</fullName>
    </submittedName>
</protein>
<organism evidence="1 2">
    <name type="scientific">Portunus trituberculatus</name>
    <name type="common">Swimming crab</name>
    <name type="synonym">Neptunus trituberculatus</name>
    <dbReference type="NCBI Taxonomy" id="210409"/>
    <lineage>
        <taxon>Eukaryota</taxon>
        <taxon>Metazoa</taxon>
        <taxon>Ecdysozoa</taxon>
        <taxon>Arthropoda</taxon>
        <taxon>Crustacea</taxon>
        <taxon>Multicrustacea</taxon>
        <taxon>Malacostraca</taxon>
        <taxon>Eumalacostraca</taxon>
        <taxon>Eucarida</taxon>
        <taxon>Decapoda</taxon>
        <taxon>Pleocyemata</taxon>
        <taxon>Brachyura</taxon>
        <taxon>Eubrachyura</taxon>
        <taxon>Portunoidea</taxon>
        <taxon>Portunidae</taxon>
        <taxon>Portuninae</taxon>
        <taxon>Portunus</taxon>
    </lineage>
</organism>
<dbReference type="EMBL" id="VSRR010015779">
    <property type="protein sequence ID" value="MPC58544.1"/>
    <property type="molecule type" value="Genomic_DNA"/>
</dbReference>